<dbReference type="SUPFAM" id="SSF55166">
    <property type="entry name" value="Hedgehog/DD-peptidase"/>
    <property type="match status" value="1"/>
</dbReference>
<dbReference type="Gene3D" id="3.30.1380.10">
    <property type="match status" value="1"/>
</dbReference>
<dbReference type="PANTHER" id="PTHR34385">
    <property type="entry name" value="D-ALANYL-D-ALANINE CARBOXYPEPTIDASE"/>
    <property type="match status" value="1"/>
</dbReference>
<dbReference type="InterPro" id="IPR009045">
    <property type="entry name" value="Zn_M74/Hedgehog-like"/>
</dbReference>
<evidence type="ECO:0000313" key="2">
    <source>
        <dbReference type="EMBL" id="CAB4580547.1"/>
    </source>
</evidence>
<protein>
    <submittedName>
        <fullName evidence="2">Unannotated protein</fullName>
    </submittedName>
</protein>
<dbReference type="GO" id="GO:0006508">
    <property type="term" value="P:proteolysis"/>
    <property type="evidence" value="ECO:0007669"/>
    <property type="project" value="InterPro"/>
</dbReference>
<reference evidence="2" key="1">
    <citation type="submission" date="2020-05" db="EMBL/GenBank/DDBJ databases">
        <authorList>
            <person name="Chiriac C."/>
            <person name="Salcher M."/>
            <person name="Ghai R."/>
            <person name="Kavagutti S V."/>
        </authorList>
    </citation>
    <scope>NUCLEOTIDE SEQUENCE</scope>
</reference>
<proteinExistence type="predicted"/>
<feature type="domain" description="D-alanyl-D-alanine carboxypeptidase-like core" evidence="1">
    <location>
        <begin position="84"/>
        <end position="182"/>
    </location>
</feature>
<dbReference type="AlphaFoldDB" id="A0A6J6EX65"/>
<accession>A0A6J6EX65</accession>
<dbReference type="Pfam" id="PF02557">
    <property type="entry name" value="VanY"/>
    <property type="match status" value="1"/>
</dbReference>
<dbReference type="GO" id="GO:0008233">
    <property type="term" value="F:peptidase activity"/>
    <property type="evidence" value="ECO:0007669"/>
    <property type="project" value="InterPro"/>
</dbReference>
<sequence>MENRYQPIFISAFLAILFISVINYETDASLTDSQSDLIVETPLWCFEQTTNYFWESTAKIGCMKEEQSLGATKITAPSEDVFDLNAKVKTRFLAAQAQAELAGVDIYITSGYRSKDRQLVLFNEAVKKYKSVEEASKWVLPPDLSHHPKGIALDVNYPMEQPGAKWLEINGYKFGLCRVYENEWWHFEPLVAPGQGCPALVANALTPLN</sequence>
<organism evidence="2">
    <name type="scientific">freshwater metagenome</name>
    <dbReference type="NCBI Taxonomy" id="449393"/>
    <lineage>
        <taxon>unclassified sequences</taxon>
        <taxon>metagenomes</taxon>
        <taxon>ecological metagenomes</taxon>
    </lineage>
</organism>
<dbReference type="PANTHER" id="PTHR34385:SF1">
    <property type="entry name" value="PEPTIDOGLYCAN L-ALANYL-D-GLUTAMATE ENDOPEPTIDASE CWLK"/>
    <property type="match status" value="1"/>
</dbReference>
<evidence type="ECO:0000259" key="1">
    <source>
        <dbReference type="Pfam" id="PF02557"/>
    </source>
</evidence>
<name>A0A6J6EX65_9ZZZZ</name>
<dbReference type="EMBL" id="CAEZTV010000067">
    <property type="protein sequence ID" value="CAB4580547.1"/>
    <property type="molecule type" value="Genomic_DNA"/>
</dbReference>
<dbReference type="InterPro" id="IPR052179">
    <property type="entry name" value="DD-CPase-like"/>
</dbReference>
<gene>
    <name evidence="2" type="ORF">UFOPK1747_00537</name>
</gene>
<dbReference type="InterPro" id="IPR003709">
    <property type="entry name" value="VanY-like_core_dom"/>
</dbReference>